<accession>A0AAE6P1B2</accession>
<sequence length="173" mass="20205">MNFNEVQALQYMVDRLVKINFKGKRYAQIIFKYDNRFVTFNSYECSDNVPIETKFLNNGKNINKYPVNVMDNKANNLFYRAYEALTNAFPNAGDPLLGEEQITNMKNDTHIPYLLIKLIDLVKSLKLDAPTSTQVAYDFNYLNNKNDKLPYFLIDKNANFEPVYLTTLNQNEE</sequence>
<evidence type="ECO:0000313" key="1">
    <source>
        <dbReference type="EMBL" id="QFX92492.1"/>
    </source>
</evidence>
<protein>
    <submittedName>
        <fullName evidence="1">Uncharacterized protein</fullName>
    </submittedName>
</protein>
<evidence type="ECO:0000313" key="2">
    <source>
        <dbReference type="Proteomes" id="UP000327194"/>
    </source>
</evidence>
<dbReference type="Proteomes" id="UP000327194">
    <property type="component" value="Chromosome"/>
</dbReference>
<dbReference type="AlphaFoldDB" id="A0AAE6P1B2"/>
<dbReference type="KEGG" id="lfv:LF543_02505"/>
<proteinExistence type="predicted"/>
<organism evidence="1 2">
    <name type="scientific">Fructilactobacillus fructivorans</name>
    <dbReference type="NCBI Taxonomy" id="1614"/>
    <lineage>
        <taxon>Bacteria</taxon>
        <taxon>Bacillati</taxon>
        <taxon>Bacillota</taxon>
        <taxon>Bacilli</taxon>
        <taxon>Lactobacillales</taxon>
        <taxon>Lactobacillaceae</taxon>
        <taxon>Fructilactobacillus</taxon>
    </lineage>
</organism>
<reference evidence="1 2" key="1">
    <citation type="submission" date="2019-10" db="EMBL/GenBank/DDBJ databases">
        <title>Genome sequencing of Lactobacillus fructivorans.</title>
        <authorList>
            <person name="Kim K."/>
        </authorList>
    </citation>
    <scope>NUCLEOTIDE SEQUENCE [LARGE SCALE GENOMIC DNA]</scope>
    <source>
        <strain evidence="1 2">LF543</strain>
    </source>
</reference>
<name>A0AAE6P1B2_9LACO</name>
<gene>
    <name evidence="1" type="ORF">LF543_02505</name>
</gene>
<dbReference type="RefSeq" id="WP_010021679.1">
    <property type="nucleotide sequence ID" value="NZ_AZDS01000001.1"/>
</dbReference>
<dbReference type="EMBL" id="CP045562">
    <property type="protein sequence ID" value="QFX92492.1"/>
    <property type="molecule type" value="Genomic_DNA"/>
</dbReference>